<accession>A0ABN0WQL5</accession>
<gene>
    <name evidence="2" type="ORF">GCM10010319_20450</name>
</gene>
<reference evidence="2 3" key="1">
    <citation type="journal article" date="2019" name="Int. J. Syst. Evol. Microbiol.">
        <title>The Global Catalogue of Microorganisms (GCM) 10K type strain sequencing project: providing services to taxonomists for standard genome sequencing and annotation.</title>
        <authorList>
            <consortium name="The Broad Institute Genomics Platform"/>
            <consortium name="The Broad Institute Genome Sequencing Center for Infectious Disease"/>
            <person name="Wu L."/>
            <person name="Ma J."/>
        </authorList>
    </citation>
    <scope>NUCLEOTIDE SEQUENCE [LARGE SCALE GENOMIC DNA]</scope>
    <source>
        <strain evidence="2 3">JCM 4565</strain>
    </source>
</reference>
<protein>
    <recommendedName>
        <fullName evidence="1">N-acetyltransferase domain-containing protein</fullName>
    </recommendedName>
</protein>
<keyword evidence="3" id="KW-1185">Reference proteome</keyword>
<dbReference type="Gene3D" id="3.40.630.30">
    <property type="match status" value="1"/>
</dbReference>
<dbReference type="SUPFAM" id="SSF55729">
    <property type="entry name" value="Acyl-CoA N-acyltransferases (Nat)"/>
    <property type="match status" value="1"/>
</dbReference>
<dbReference type="InterPro" id="IPR016181">
    <property type="entry name" value="Acyl_CoA_acyltransferase"/>
</dbReference>
<feature type="domain" description="N-acetyltransferase" evidence="1">
    <location>
        <begin position="36"/>
        <end position="184"/>
    </location>
</feature>
<evidence type="ECO:0000313" key="3">
    <source>
        <dbReference type="Proteomes" id="UP001500063"/>
    </source>
</evidence>
<dbReference type="PROSITE" id="PS51186">
    <property type="entry name" value="GNAT"/>
    <property type="match status" value="1"/>
</dbReference>
<evidence type="ECO:0000313" key="2">
    <source>
        <dbReference type="EMBL" id="GAA0344207.1"/>
    </source>
</evidence>
<dbReference type="Proteomes" id="UP001500063">
    <property type="component" value="Unassembled WGS sequence"/>
</dbReference>
<dbReference type="InterPro" id="IPR000182">
    <property type="entry name" value="GNAT_dom"/>
</dbReference>
<organism evidence="2 3">
    <name type="scientific">Streptomyces blastmyceticus</name>
    <dbReference type="NCBI Taxonomy" id="68180"/>
    <lineage>
        <taxon>Bacteria</taxon>
        <taxon>Bacillati</taxon>
        <taxon>Actinomycetota</taxon>
        <taxon>Actinomycetes</taxon>
        <taxon>Kitasatosporales</taxon>
        <taxon>Streptomycetaceae</taxon>
        <taxon>Streptomyces</taxon>
    </lineage>
</organism>
<sequence length="186" mass="20954">MGGQGTDWHDCRMNLTHGLTPVTVREADHGLRPVVERLAQLERHDLSEFRGYVPGPDGAFAFDQLPSFFTDPDRRAYLIHHGPTLAGFTLTYRLPDHTASIYSFFIARALRRQGIGQRAAEELFRVWPGPWSICFQEVNKGAARFWRRVASAAAGSAWREEQRPVPPPFPGGMPPDTWLLLDTTKA</sequence>
<comment type="caution">
    <text evidence="2">The sequence shown here is derived from an EMBL/GenBank/DDBJ whole genome shotgun (WGS) entry which is preliminary data.</text>
</comment>
<evidence type="ECO:0000259" key="1">
    <source>
        <dbReference type="PROSITE" id="PS51186"/>
    </source>
</evidence>
<proteinExistence type="predicted"/>
<dbReference type="Pfam" id="PF00583">
    <property type="entry name" value="Acetyltransf_1"/>
    <property type="match status" value="1"/>
</dbReference>
<dbReference type="EMBL" id="BAAABW010000012">
    <property type="protein sequence ID" value="GAA0344207.1"/>
    <property type="molecule type" value="Genomic_DNA"/>
</dbReference>
<dbReference type="CDD" id="cd04301">
    <property type="entry name" value="NAT_SF"/>
    <property type="match status" value="1"/>
</dbReference>
<name>A0ABN0WQL5_9ACTN</name>